<evidence type="ECO:0000313" key="1">
    <source>
        <dbReference type="EMBL" id="KAF0551616.1"/>
    </source>
</evidence>
<dbReference type="AlphaFoldDB" id="A0A8H4ETK6"/>
<accession>A0A8H4ETK6</accession>
<protein>
    <submittedName>
        <fullName evidence="1">Uncharacterized protein</fullName>
    </submittedName>
</protein>
<organism evidence="1 2">
    <name type="scientific">Gigaspora margarita</name>
    <dbReference type="NCBI Taxonomy" id="4874"/>
    <lineage>
        <taxon>Eukaryota</taxon>
        <taxon>Fungi</taxon>
        <taxon>Fungi incertae sedis</taxon>
        <taxon>Mucoromycota</taxon>
        <taxon>Glomeromycotina</taxon>
        <taxon>Glomeromycetes</taxon>
        <taxon>Diversisporales</taxon>
        <taxon>Gigasporaceae</taxon>
        <taxon>Gigaspora</taxon>
    </lineage>
</organism>
<keyword evidence="2" id="KW-1185">Reference proteome</keyword>
<dbReference type="EMBL" id="WTPW01000074">
    <property type="protein sequence ID" value="KAF0551616.1"/>
    <property type="molecule type" value="Genomic_DNA"/>
</dbReference>
<dbReference type="OrthoDB" id="10359113at2759"/>
<dbReference type="Proteomes" id="UP000439903">
    <property type="component" value="Unassembled WGS sequence"/>
</dbReference>
<evidence type="ECO:0000313" key="2">
    <source>
        <dbReference type="Proteomes" id="UP000439903"/>
    </source>
</evidence>
<proteinExistence type="predicted"/>
<name>A0A8H4ETK6_GIGMA</name>
<sequence>MVTKHKQEIHKNQHKKTKNQTFVHNFELPIVLIENVSPSYFSTQEVIESLDNLDNDNYQLQLSNSNFIEDFSNLPSACPIQSNEVLDLREALSDIE</sequence>
<reference evidence="1 2" key="1">
    <citation type="journal article" date="2019" name="Environ. Microbiol.">
        <title>At the nexus of three kingdoms: the genome of the mycorrhizal fungus Gigaspora margarita provides insights into plant, endobacterial and fungal interactions.</title>
        <authorList>
            <person name="Venice F."/>
            <person name="Ghignone S."/>
            <person name="Salvioli di Fossalunga A."/>
            <person name="Amselem J."/>
            <person name="Novero M."/>
            <person name="Xianan X."/>
            <person name="Sedzielewska Toro K."/>
            <person name="Morin E."/>
            <person name="Lipzen A."/>
            <person name="Grigoriev I.V."/>
            <person name="Henrissat B."/>
            <person name="Martin F.M."/>
            <person name="Bonfante P."/>
        </authorList>
    </citation>
    <scope>NUCLEOTIDE SEQUENCE [LARGE SCALE GENOMIC DNA]</scope>
    <source>
        <strain evidence="1 2">BEG34</strain>
    </source>
</reference>
<gene>
    <name evidence="1" type="ORF">F8M41_022988</name>
</gene>
<comment type="caution">
    <text evidence="1">The sequence shown here is derived from an EMBL/GenBank/DDBJ whole genome shotgun (WGS) entry which is preliminary data.</text>
</comment>